<keyword evidence="2" id="KW-1003">Cell membrane</keyword>
<dbReference type="GO" id="GO:0007165">
    <property type="term" value="P:signal transduction"/>
    <property type="evidence" value="ECO:0007669"/>
    <property type="project" value="UniProtKB-KW"/>
</dbReference>
<evidence type="ECO:0000259" key="13">
    <source>
        <dbReference type="PROSITE" id="PS50885"/>
    </source>
</evidence>
<dbReference type="SMART" id="SM00283">
    <property type="entry name" value="MA"/>
    <property type="match status" value="1"/>
</dbReference>
<evidence type="ECO:0000313" key="15">
    <source>
        <dbReference type="Proteomes" id="UP000202440"/>
    </source>
</evidence>
<evidence type="ECO:0000259" key="12">
    <source>
        <dbReference type="PROSITE" id="PS50111"/>
    </source>
</evidence>
<dbReference type="FunFam" id="1.10.287.950:FF:000001">
    <property type="entry name" value="Methyl-accepting chemotaxis sensory transducer"/>
    <property type="match status" value="1"/>
</dbReference>
<proteinExistence type="inferred from homology"/>
<reference evidence="14 15" key="1">
    <citation type="submission" date="2017-07" db="EMBL/GenBank/DDBJ databases">
        <title>Annotated genome sequence of Bacterioplanes sanyensis isolated from Red Sea.</title>
        <authorList>
            <person name="Rehman Z.U."/>
        </authorList>
    </citation>
    <scope>NUCLEOTIDE SEQUENCE [LARGE SCALE GENOMIC DNA]</scope>
    <source>
        <strain evidence="14 15">NV9</strain>
    </source>
</reference>
<dbReference type="SMART" id="SM00304">
    <property type="entry name" value="HAMP"/>
    <property type="match status" value="2"/>
</dbReference>
<dbReference type="PROSITE" id="PS50885">
    <property type="entry name" value="HAMP"/>
    <property type="match status" value="1"/>
</dbReference>
<keyword evidence="5 11" id="KW-1133">Transmembrane helix</keyword>
<dbReference type="GO" id="GO:0004888">
    <property type="term" value="F:transmembrane signaling receptor activity"/>
    <property type="evidence" value="ECO:0007669"/>
    <property type="project" value="InterPro"/>
</dbReference>
<evidence type="ECO:0000256" key="2">
    <source>
        <dbReference type="ARBA" id="ARBA00022475"/>
    </source>
</evidence>
<dbReference type="InterPro" id="IPR029151">
    <property type="entry name" value="Sensor-like_sf"/>
</dbReference>
<dbReference type="KEGG" id="bsan:CHH28_05680"/>
<evidence type="ECO:0000256" key="6">
    <source>
        <dbReference type="ARBA" id="ARBA00023136"/>
    </source>
</evidence>
<dbReference type="InterPro" id="IPR004089">
    <property type="entry name" value="MCPsignal_dom"/>
</dbReference>
<dbReference type="PRINTS" id="PR00260">
    <property type="entry name" value="CHEMTRNSDUCR"/>
</dbReference>
<sequence>MVMRYRGQTVSLTKHLAAVSASQVVCCQPAKLKRCQGTRTIRMNNMSIRKQLMLAVGCTILVLLALSSVYSYYQARASLAGEISERIRITGIKTASFVSNWIDAKGKIVSASTGSLNSNLSAGDIVANGQRAGGFMYLYLGTQDGNMVMRPDDELPAGYDPRVRPWYTQAKQAGKQIITPPYVDASTGVMVITFAEPTRNGVLAGDVALTEVVDQVLDIDLGENGYAALLNDEQKFMVHPDDALLDKPVSNLLDGSTRLQLGQIVTAEFDGRKSLLGLYPVDGTDWQVLLVAPEKEAYASLSALRWSSWVTGILTIVIVTLITGVIISRLLKPLANLSVAMSDIAQGDADLTKRLEVLRNDEIGALSHAFNVFIGSIHELVSQSMSSSKELDSLSSSARTNAEENNQAVQVQQSEISQVAVAVNELSSTSSEVASNASDTAGAAQNATAEGQSGMVNAEENKRRMGRLTDQIDDATGVITQLDEQAQQITGILATIQGIAEQTNLLALNAAIEAARAGEQGRGFAVVADEVRTLSQRTHEATGEIQEMIDNLKQHSQSAVSIMQTSKDLTAETADSAAQVTQSLTAIADALGDISERSQNIANASREQHAATEEISRIATAIQSASDDLAGNVAEAMNQSGQLHTLSTNIAGNLSRFRV</sequence>
<keyword evidence="4 11" id="KW-0812">Transmembrane</keyword>
<dbReference type="InterPro" id="IPR033479">
    <property type="entry name" value="dCache_1"/>
</dbReference>
<evidence type="ECO:0000313" key="14">
    <source>
        <dbReference type="EMBL" id="ASP38205.1"/>
    </source>
</evidence>
<feature type="transmembrane region" description="Helical" evidence="11">
    <location>
        <begin position="309"/>
        <end position="331"/>
    </location>
</feature>
<dbReference type="EMBL" id="CP022530">
    <property type="protein sequence ID" value="ASP38205.1"/>
    <property type="molecule type" value="Genomic_DNA"/>
</dbReference>
<dbReference type="CDD" id="cd12912">
    <property type="entry name" value="PDC2_MCP_like"/>
    <property type="match status" value="1"/>
</dbReference>
<keyword evidence="3" id="KW-0145">Chemotaxis</keyword>
<name>A0A222FGL8_9GAMM</name>
<organism evidence="14 15">
    <name type="scientific">Bacterioplanes sanyensis</name>
    <dbReference type="NCBI Taxonomy" id="1249553"/>
    <lineage>
        <taxon>Bacteria</taxon>
        <taxon>Pseudomonadati</taxon>
        <taxon>Pseudomonadota</taxon>
        <taxon>Gammaproteobacteria</taxon>
        <taxon>Oceanospirillales</taxon>
        <taxon>Oceanospirillaceae</taxon>
        <taxon>Bacterioplanes</taxon>
    </lineage>
</organism>
<dbReference type="PROSITE" id="PS50111">
    <property type="entry name" value="CHEMOTAXIS_TRANSDUC_2"/>
    <property type="match status" value="1"/>
</dbReference>
<comment type="similarity">
    <text evidence="8">Belongs to the methyl-accepting chemotaxis (MCP) protein family.</text>
</comment>
<dbReference type="Pfam" id="PF02743">
    <property type="entry name" value="dCache_1"/>
    <property type="match status" value="1"/>
</dbReference>
<evidence type="ECO:0000256" key="4">
    <source>
        <dbReference type="ARBA" id="ARBA00022692"/>
    </source>
</evidence>
<dbReference type="Gene3D" id="1.10.287.950">
    <property type="entry name" value="Methyl-accepting chemotaxis protein"/>
    <property type="match status" value="1"/>
</dbReference>
<evidence type="ECO:0000256" key="8">
    <source>
        <dbReference type="ARBA" id="ARBA00029447"/>
    </source>
</evidence>
<feature type="region of interest" description="Disordered" evidence="10">
    <location>
        <begin position="432"/>
        <end position="460"/>
    </location>
</feature>
<dbReference type="SUPFAM" id="SSF103190">
    <property type="entry name" value="Sensory domain-like"/>
    <property type="match status" value="1"/>
</dbReference>
<feature type="compositionally biased region" description="Polar residues" evidence="10">
    <location>
        <begin position="443"/>
        <end position="455"/>
    </location>
</feature>
<dbReference type="CDD" id="cd12913">
    <property type="entry name" value="PDC1_MCP_like"/>
    <property type="match status" value="1"/>
</dbReference>
<dbReference type="SUPFAM" id="SSF58104">
    <property type="entry name" value="Methyl-accepting chemotaxis protein (MCP) signaling domain"/>
    <property type="match status" value="1"/>
</dbReference>
<dbReference type="CDD" id="cd11386">
    <property type="entry name" value="MCP_signal"/>
    <property type="match status" value="1"/>
</dbReference>
<dbReference type="GO" id="GO:0006935">
    <property type="term" value="P:chemotaxis"/>
    <property type="evidence" value="ECO:0007669"/>
    <property type="project" value="UniProtKB-KW"/>
</dbReference>
<feature type="domain" description="Methyl-accepting transducer" evidence="12">
    <location>
        <begin position="387"/>
        <end position="623"/>
    </location>
</feature>
<dbReference type="OrthoDB" id="2489132at2"/>
<evidence type="ECO:0000256" key="5">
    <source>
        <dbReference type="ARBA" id="ARBA00022989"/>
    </source>
</evidence>
<dbReference type="PANTHER" id="PTHR32089">
    <property type="entry name" value="METHYL-ACCEPTING CHEMOTAXIS PROTEIN MCPB"/>
    <property type="match status" value="1"/>
</dbReference>
<feature type="transmembrane region" description="Helical" evidence="11">
    <location>
        <begin position="52"/>
        <end position="73"/>
    </location>
</feature>
<dbReference type="Gene3D" id="3.30.450.20">
    <property type="entry name" value="PAS domain"/>
    <property type="match status" value="2"/>
</dbReference>
<evidence type="ECO:0000256" key="10">
    <source>
        <dbReference type="SAM" id="MobiDB-lite"/>
    </source>
</evidence>
<gene>
    <name evidence="14" type="ORF">CHH28_05680</name>
</gene>
<evidence type="ECO:0000256" key="3">
    <source>
        <dbReference type="ARBA" id="ARBA00022500"/>
    </source>
</evidence>
<keyword evidence="6 11" id="KW-0472">Membrane</keyword>
<keyword evidence="15" id="KW-1185">Reference proteome</keyword>
<dbReference type="InterPro" id="IPR003660">
    <property type="entry name" value="HAMP_dom"/>
</dbReference>
<evidence type="ECO:0000256" key="7">
    <source>
        <dbReference type="ARBA" id="ARBA00023224"/>
    </source>
</evidence>
<dbReference type="CDD" id="cd06225">
    <property type="entry name" value="HAMP"/>
    <property type="match status" value="1"/>
</dbReference>
<dbReference type="Pfam" id="PF00015">
    <property type="entry name" value="MCPsignal"/>
    <property type="match status" value="1"/>
</dbReference>
<evidence type="ECO:0000256" key="1">
    <source>
        <dbReference type="ARBA" id="ARBA00004651"/>
    </source>
</evidence>
<protein>
    <submittedName>
        <fullName evidence="14">Chemotaxis protein</fullName>
    </submittedName>
</protein>
<dbReference type="GO" id="GO:0005886">
    <property type="term" value="C:plasma membrane"/>
    <property type="evidence" value="ECO:0007669"/>
    <property type="project" value="UniProtKB-SubCell"/>
</dbReference>
<dbReference type="InterPro" id="IPR004090">
    <property type="entry name" value="Chemotax_Me-accpt_rcpt"/>
</dbReference>
<keyword evidence="7 9" id="KW-0807">Transducer</keyword>
<evidence type="ECO:0000256" key="11">
    <source>
        <dbReference type="SAM" id="Phobius"/>
    </source>
</evidence>
<feature type="domain" description="HAMP" evidence="13">
    <location>
        <begin position="328"/>
        <end position="382"/>
    </location>
</feature>
<accession>A0A222FGL8</accession>
<dbReference type="PANTHER" id="PTHR32089:SF117">
    <property type="entry name" value="METHYL ACCEPTING SENSORY TRANSDUCER WITH CACHE_1 SMALL MOLECULE BINDING DOMAIN"/>
    <property type="match status" value="1"/>
</dbReference>
<dbReference type="AlphaFoldDB" id="A0A222FGL8"/>
<evidence type="ECO:0000256" key="9">
    <source>
        <dbReference type="PROSITE-ProRule" id="PRU00284"/>
    </source>
</evidence>
<dbReference type="Proteomes" id="UP000202440">
    <property type="component" value="Chromosome"/>
</dbReference>
<dbReference type="Pfam" id="PF00672">
    <property type="entry name" value="HAMP"/>
    <property type="match status" value="1"/>
</dbReference>
<comment type="subcellular location">
    <subcellularLocation>
        <location evidence="1">Cell membrane</location>
        <topology evidence="1">Multi-pass membrane protein</topology>
    </subcellularLocation>
</comment>